<dbReference type="SUPFAM" id="SSF117130">
    <property type="entry name" value="CsrA-like"/>
    <property type="match status" value="1"/>
</dbReference>
<dbReference type="RefSeq" id="WP_058526015.1">
    <property type="nucleotide sequence ID" value="NZ_CAAAHY010000008.1"/>
</dbReference>
<dbReference type="PANTHER" id="PTHR34984">
    <property type="entry name" value="CARBON STORAGE REGULATOR"/>
    <property type="match status" value="1"/>
</dbReference>
<comment type="subcellular location">
    <subcellularLocation>
        <location evidence="5">Cytoplasm</location>
    </subcellularLocation>
</comment>
<evidence type="ECO:0000256" key="2">
    <source>
        <dbReference type="ARBA" id="ARBA00022845"/>
    </source>
</evidence>
<dbReference type="GO" id="GO:0045947">
    <property type="term" value="P:negative regulation of translational initiation"/>
    <property type="evidence" value="ECO:0007669"/>
    <property type="project" value="UniProtKB-UniRule"/>
</dbReference>
<dbReference type="Pfam" id="PF02599">
    <property type="entry name" value="CsrA"/>
    <property type="match status" value="1"/>
</dbReference>
<evidence type="ECO:0000313" key="6">
    <source>
        <dbReference type="EMBL" id="KTC98685.1"/>
    </source>
</evidence>
<evidence type="ECO:0000313" key="7">
    <source>
        <dbReference type="Proteomes" id="UP000054773"/>
    </source>
</evidence>
<dbReference type="GO" id="GO:0006402">
    <property type="term" value="P:mRNA catabolic process"/>
    <property type="evidence" value="ECO:0007669"/>
    <property type="project" value="InterPro"/>
</dbReference>
<dbReference type="HAMAP" id="MF_00167">
    <property type="entry name" value="CsrA"/>
    <property type="match status" value="1"/>
</dbReference>
<comment type="caution">
    <text evidence="6">The sequence shown here is derived from an EMBL/GenBank/DDBJ whole genome shotgun (WGS) entry which is preliminary data.</text>
</comment>
<name>A0A0W0TSS7_LEGER</name>
<evidence type="ECO:0000256" key="5">
    <source>
        <dbReference type="HAMAP-Rule" id="MF_00167"/>
    </source>
</evidence>
<proteinExistence type="inferred from homology"/>
<sequence length="62" mass="7068">MLVLTRKCGEQIMIDKGKIQIKVLYGRRGIVALGILAPDDIDVDRKEIFLRKMASNTQPRLK</sequence>
<keyword evidence="1 5" id="KW-0963">Cytoplasm</keyword>
<dbReference type="Proteomes" id="UP000054773">
    <property type="component" value="Unassembled WGS sequence"/>
</dbReference>
<keyword evidence="2 5" id="KW-0810">Translation regulation</keyword>
<dbReference type="InterPro" id="IPR036107">
    <property type="entry name" value="CsrA_sf"/>
</dbReference>
<accession>A0A0W0TSS7</accession>
<dbReference type="OrthoDB" id="9809061at2"/>
<comment type="subunit">
    <text evidence="5">Homodimer; the beta-strands of each monomer intercalate to form a hydrophobic core, while the alpha-helices form wings that extend away from the core.</text>
</comment>
<dbReference type="PATRIC" id="fig|448.7.peg.888"/>
<comment type="function">
    <text evidence="5">A key translational regulator that binds mRNA to regulate translation initiation and/or mRNA stability. Mediates global changes in gene expression, shifting from rapid growth to stress survival by linking envelope stress, the stringent response and the catabolite repression systems. Usually binds in the 5'-UTR; binding at or near the Shine-Dalgarno sequence prevents ribosome-binding, repressing translation, binding elsewhere in the 5'-UTR can activate translation and/or stabilize the mRNA. Its function is antagonized by small RNA(s).</text>
</comment>
<keyword evidence="5" id="KW-0678">Repressor</keyword>
<evidence type="ECO:0000256" key="3">
    <source>
        <dbReference type="ARBA" id="ARBA00022884"/>
    </source>
</evidence>
<evidence type="ECO:0000256" key="4">
    <source>
        <dbReference type="ARBA" id="ARBA00023159"/>
    </source>
</evidence>
<dbReference type="GO" id="GO:0048027">
    <property type="term" value="F:mRNA 5'-UTR binding"/>
    <property type="evidence" value="ECO:0007669"/>
    <property type="project" value="UniProtKB-UniRule"/>
</dbReference>
<dbReference type="GO" id="GO:0005829">
    <property type="term" value="C:cytosol"/>
    <property type="evidence" value="ECO:0007669"/>
    <property type="project" value="TreeGrafter"/>
</dbReference>
<organism evidence="6 7">
    <name type="scientific">Legionella erythra</name>
    <dbReference type="NCBI Taxonomy" id="448"/>
    <lineage>
        <taxon>Bacteria</taxon>
        <taxon>Pseudomonadati</taxon>
        <taxon>Pseudomonadota</taxon>
        <taxon>Gammaproteobacteria</taxon>
        <taxon>Legionellales</taxon>
        <taxon>Legionellaceae</taxon>
        <taxon>Legionella</taxon>
    </lineage>
</organism>
<keyword evidence="7" id="KW-1185">Reference proteome</keyword>
<keyword evidence="3 5" id="KW-0694">RNA-binding</keyword>
<dbReference type="Gene3D" id="2.60.40.4380">
    <property type="entry name" value="Translational regulator CsrA"/>
    <property type="match status" value="1"/>
</dbReference>
<keyword evidence="4 5" id="KW-0010">Activator</keyword>
<dbReference type="GO" id="GO:0045948">
    <property type="term" value="P:positive regulation of translational initiation"/>
    <property type="evidence" value="ECO:0007669"/>
    <property type="project" value="UniProtKB-UniRule"/>
</dbReference>
<dbReference type="GO" id="GO:0006109">
    <property type="term" value="P:regulation of carbohydrate metabolic process"/>
    <property type="evidence" value="ECO:0007669"/>
    <property type="project" value="UniProtKB-UniRule"/>
</dbReference>
<gene>
    <name evidence="6" type="primary">lvrC</name>
    <name evidence="5" type="synonym">csrA</name>
    <name evidence="6" type="ORF">Lery_0849</name>
</gene>
<reference evidence="6 7" key="1">
    <citation type="submission" date="2015-11" db="EMBL/GenBank/DDBJ databases">
        <title>Genomic analysis of 38 Legionella species identifies large and diverse effector repertoires.</title>
        <authorList>
            <person name="Burstein D."/>
            <person name="Amaro F."/>
            <person name="Zusman T."/>
            <person name="Lifshitz Z."/>
            <person name="Cohen O."/>
            <person name="Gilbert J.A."/>
            <person name="Pupko T."/>
            <person name="Shuman H.A."/>
            <person name="Segal G."/>
        </authorList>
    </citation>
    <scope>NUCLEOTIDE SEQUENCE [LARGE SCALE GENOMIC DNA]</scope>
    <source>
        <strain evidence="6 7">SE-32A-C8</strain>
    </source>
</reference>
<dbReference type="AlphaFoldDB" id="A0A0W0TSS7"/>
<dbReference type="PANTHER" id="PTHR34984:SF1">
    <property type="entry name" value="CARBON STORAGE REGULATOR"/>
    <property type="match status" value="1"/>
</dbReference>
<dbReference type="STRING" id="448.Lery_0849"/>
<comment type="similarity">
    <text evidence="5">Belongs to the CsrA/RsmA family.</text>
</comment>
<protein>
    <recommendedName>
        <fullName evidence="5">Translational regulator CsrA</fullName>
    </recommendedName>
    <alternativeName>
        <fullName evidence="5">Carbon storage regulator</fullName>
    </alternativeName>
</protein>
<dbReference type="InterPro" id="IPR003751">
    <property type="entry name" value="CsrA"/>
</dbReference>
<evidence type="ECO:0000256" key="1">
    <source>
        <dbReference type="ARBA" id="ARBA00022490"/>
    </source>
</evidence>
<dbReference type="EMBL" id="LNYA01000018">
    <property type="protein sequence ID" value="KTC98685.1"/>
    <property type="molecule type" value="Genomic_DNA"/>
</dbReference>